<dbReference type="Proteomes" id="UP000266743">
    <property type="component" value="Chromosome 7"/>
</dbReference>
<accession>A0A3L6L3V6</accession>
<protein>
    <submittedName>
        <fullName evidence="3">Expression site-associated 11 (ESAG11) protein</fullName>
    </submittedName>
</protein>
<keyword evidence="2" id="KW-0732">Signal</keyword>
<evidence type="ECO:0000313" key="3">
    <source>
        <dbReference type="EMBL" id="RHW71319.1"/>
    </source>
</evidence>
<feature type="signal peptide" evidence="2">
    <location>
        <begin position="1"/>
        <end position="21"/>
    </location>
</feature>
<organism evidence="3 4">
    <name type="scientific">Trypanosoma brucei equiperdum</name>
    <dbReference type="NCBI Taxonomy" id="630700"/>
    <lineage>
        <taxon>Eukaryota</taxon>
        <taxon>Discoba</taxon>
        <taxon>Euglenozoa</taxon>
        <taxon>Kinetoplastea</taxon>
        <taxon>Metakinetoplastina</taxon>
        <taxon>Trypanosomatida</taxon>
        <taxon>Trypanosomatidae</taxon>
        <taxon>Trypanosoma</taxon>
    </lineage>
</organism>
<feature type="chain" id="PRO_5018012696" evidence="2">
    <location>
        <begin position="22"/>
        <end position="373"/>
    </location>
</feature>
<dbReference type="EMBL" id="QSBY01000007">
    <property type="protein sequence ID" value="RHW71319.1"/>
    <property type="molecule type" value="Genomic_DNA"/>
</dbReference>
<dbReference type="AlphaFoldDB" id="A0A3L6L3V6"/>
<evidence type="ECO:0000313" key="4">
    <source>
        <dbReference type="Proteomes" id="UP000266743"/>
    </source>
</evidence>
<gene>
    <name evidence="3" type="ORF">DPX39_070012900</name>
</gene>
<sequence length="373" mass="41010">MKVVSLFLAAWLVILGASSKAVTEQPSGKAMTLKGAETLCNLSHALRAVSAKTQDKQKKATTMVDKFREWRHRHGVKGRTWKAIVQGLEKIGVVNGSDMEIIKKTYAEMEKIMNNTDKALQVMDASFLNIVRVSYHVVNASLSIGQVLRDLVVLFEQTKGSNDNDWCCLVKEKAASSGNGCGSGSGSGSDGKRELASAPEECNMSVTKDMSDDGIFATLDKYKTNQPVELTTDNSTKCWIMGTEDVANGGAGSFIVGTTGGFVTYKKDSTVTIMSSGMVLKLISNYTLIRDEYESITKLYVNVEPTLTSFSEHENKRKGLLTQNPMVRRYYKENGRKRNGSVDDDDVIDEEGFTMRKQHTLMGLMVFAAVLVM</sequence>
<evidence type="ECO:0000256" key="2">
    <source>
        <dbReference type="SAM" id="SignalP"/>
    </source>
</evidence>
<evidence type="ECO:0000256" key="1">
    <source>
        <dbReference type="SAM" id="MobiDB-lite"/>
    </source>
</evidence>
<feature type="compositionally biased region" description="Gly residues" evidence="1">
    <location>
        <begin position="179"/>
        <end position="189"/>
    </location>
</feature>
<proteinExistence type="predicted"/>
<name>A0A3L6L3V6_9TRYP</name>
<feature type="region of interest" description="Disordered" evidence="1">
    <location>
        <begin position="175"/>
        <end position="196"/>
    </location>
</feature>
<comment type="caution">
    <text evidence="3">The sequence shown here is derived from an EMBL/GenBank/DDBJ whole genome shotgun (WGS) entry which is preliminary data.</text>
</comment>
<reference evidence="3 4" key="1">
    <citation type="submission" date="2018-09" db="EMBL/GenBank/DDBJ databases">
        <title>whole genome sequence of T. equiperdum IVM-t1 strain.</title>
        <authorList>
            <person name="Suganuma K."/>
        </authorList>
    </citation>
    <scope>NUCLEOTIDE SEQUENCE [LARGE SCALE GENOMIC DNA]</scope>
    <source>
        <strain evidence="3 4">IVM-t1</strain>
    </source>
</reference>